<feature type="transmembrane region" description="Helical" evidence="9">
    <location>
        <begin position="100"/>
        <end position="118"/>
    </location>
</feature>
<evidence type="ECO:0000256" key="1">
    <source>
        <dbReference type="ARBA" id="ARBA00000085"/>
    </source>
</evidence>
<dbReference type="EMBL" id="PYAU01000001">
    <property type="protein sequence ID" value="PSL39623.1"/>
    <property type="molecule type" value="Genomic_DNA"/>
</dbReference>
<dbReference type="InterPro" id="IPR003594">
    <property type="entry name" value="HATPase_dom"/>
</dbReference>
<keyword evidence="9" id="KW-1133">Transmembrane helix</keyword>
<dbReference type="InterPro" id="IPR011712">
    <property type="entry name" value="Sig_transdc_His_kin_sub3_dim/P"/>
</dbReference>
<dbReference type="Gene3D" id="3.30.565.10">
    <property type="entry name" value="Histidine kinase-like ATPase, C-terminal domain"/>
    <property type="match status" value="1"/>
</dbReference>
<feature type="transmembrane region" description="Helical" evidence="9">
    <location>
        <begin position="12"/>
        <end position="29"/>
    </location>
</feature>
<protein>
    <recommendedName>
        <fullName evidence="2">histidine kinase</fullName>
        <ecNumber evidence="2">2.7.13.3</ecNumber>
    </recommendedName>
</protein>
<evidence type="ECO:0000259" key="12">
    <source>
        <dbReference type="Pfam" id="PF23539"/>
    </source>
</evidence>
<evidence type="ECO:0000256" key="8">
    <source>
        <dbReference type="ARBA" id="ARBA00023012"/>
    </source>
</evidence>
<dbReference type="InterPro" id="IPR036890">
    <property type="entry name" value="HATPase_C_sf"/>
</dbReference>
<dbReference type="Pfam" id="PF07730">
    <property type="entry name" value="HisKA_3"/>
    <property type="match status" value="1"/>
</dbReference>
<evidence type="ECO:0000259" key="11">
    <source>
        <dbReference type="Pfam" id="PF07730"/>
    </source>
</evidence>
<dbReference type="Pfam" id="PF23539">
    <property type="entry name" value="DUF7134"/>
    <property type="match status" value="1"/>
</dbReference>
<accession>A0A2P8H087</accession>
<dbReference type="AlphaFoldDB" id="A0A2P8H087"/>
<dbReference type="InterPro" id="IPR055558">
    <property type="entry name" value="DUF7134"/>
</dbReference>
<evidence type="ECO:0000259" key="10">
    <source>
        <dbReference type="Pfam" id="PF02518"/>
    </source>
</evidence>
<dbReference type="GO" id="GO:0005524">
    <property type="term" value="F:ATP binding"/>
    <property type="evidence" value="ECO:0007669"/>
    <property type="project" value="UniProtKB-KW"/>
</dbReference>
<dbReference type="GO" id="GO:0016020">
    <property type="term" value="C:membrane"/>
    <property type="evidence" value="ECO:0007669"/>
    <property type="project" value="InterPro"/>
</dbReference>
<feature type="domain" description="Histidine kinase/HSP90-like ATPase" evidence="10">
    <location>
        <begin position="301"/>
        <end position="383"/>
    </location>
</feature>
<evidence type="ECO:0000256" key="5">
    <source>
        <dbReference type="ARBA" id="ARBA00022741"/>
    </source>
</evidence>
<evidence type="ECO:0000256" key="2">
    <source>
        <dbReference type="ARBA" id="ARBA00012438"/>
    </source>
</evidence>
<dbReference type="SUPFAM" id="SSF55874">
    <property type="entry name" value="ATPase domain of HSP90 chaperone/DNA topoisomerase II/histidine kinase"/>
    <property type="match status" value="1"/>
</dbReference>
<dbReference type="PANTHER" id="PTHR24421:SF10">
    <property type="entry name" value="NITRATE_NITRITE SENSOR PROTEIN NARQ"/>
    <property type="match status" value="1"/>
</dbReference>
<evidence type="ECO:0000313" key="13">
    <source>
        <dbReference type="EMBL" id="PSL39623.1"/>
    </source>
</evidence>
<dbReference type="EC" id="2.7.13.3" evidence="2"/>
<name>A0A2P8H087_9MICO</name>
<keyword evidence="16" id="KW-1185">Reference proteome</keyword>
<feature type="transmembrane region" description="Helical" evidence="9">
    <location>
        <begin position="35"/>
        <end position="53"/>
    </location>
</feature>
<dbReference type="EMBL" id="RZGY01000001">
    <property type="protein sequence ID" value="RUQ85987.1"/>
    <property type="molecule type" value="Genomic_DNA"/>
</dbReference>
<evidence type="ECO:0000256" key="9">
    <source>
        <dbReference type="SAM" id="Phobius"/>
    </source>
</evidence>
<evidence type="ECO:0000256" key="7">
    <source>
        <dbReference type="ARBA" id="ARBA00022840"/>
    </source>
</evidence>
<sequence>MIRVLTRTQKVVDVVVAAGIGLILLPFVFFSPDPVIAGFVVLFLASALAVRRYSPVIALSAAWFAVAVQLTTQQPANVFDVMILPVLYAVGRYGEGWVRWYGLVSAIVGGVIASVYTVSQVYGVGVPIYDSTGWTVTIFSVVTASAAAVFVLTIAWGLGVIIRQAETTRASRAEQYRLEQERLSAERTVVVEQERNRIARDMHDVVAHSLAVVIAQADGARYAMVTAPQMGERALETISETAREALIDVRVLLAELRHSQSGGPQPMIGDLGRLVDQMRAAGLGIRFVESGVARPMPASHQIAVYRIVQESLTNALRHGDKTRDVAVTVRWVEQGVAVSVENAVPPVPTAPSPGHGIAGMRERAELTGGRLTIDRPGGMAFRVDAFIPFPAPLREAP</sequence>
<dbReference type="Proteomes" id="UP000241203">
    <property type="component" value="Unassembled WGS sequence"/>
</dbReference>
<keyword evidence="9" id="KW-0472">Membrane</keyword>
<dbReference type="GO" id="GO:0046983">
    <property type="term" value="F:protein dimerization activity"/>
    <property type="evidence" value="ECO:0007669"/>
    <property type="project" value="InterPro"/>
</dbReference>
<proteinExistence type="predicted"/>
<comment type="catalytic activity">
    <reaction evidence="1">
        <text>ATP + protein L-histidine = ADP + protein N-phospho-L-histidine.</text>
        <dbReference type="EC" id="2.7.13.3"/>
    </reaction>
</comment>
<evidence type="ECO:0000313" key="14">
    <source>
        <dbReference type="EMBL" id="RUQ85987.1"/>
    </source>
</evidence>
<dbReference type="Pfam" id="PF02518">
    <property type="entry name" value="HATPase_c"/>
    <property type="match status" value="1"/>
</dbReference>
<comment type="caution">
    <text evidence="13">The sequence shown here is derived from an EMBL/GenBank/DDBJ whole genome shotgun (WGS) entry which is preliminary data.</text>
</comment>
<dbReference type="Proteomes" id="UP000268291">
    <property type="component" value="Unassembled WGS sequence"/>
</dbReference>
<dbReference type="Gene3D" id="1.20.5.1930">
    <property type="match status" value="1"/>
</dbReference>
<evidence type="ECO:0000256" key="3">
    <source>
        <dbReference type="ARBA" id="ARBA00022553"/>
    </source>
</evidence>
<keyword evidence="6 13" id="KW-0418">Kinase</keyword>
<evidence type="ECO:0000256" key="6">
    <source>
        <dbReference type="ARBA" id="ARBA00022777"/>
    </source>
</evidence>
<feature type="domain" description="Signal transduction histidine kinase subgroup 3 dimerisation and phosphoacceptor" evidence="11">
    <location>
        <begin position="194"/>
        <end position="260"/>
    </location>
</feature>
<dbReference type="InterPro" id="IPR050482">
    <property type="entry name" value="Sensor_HK_TwoCompSys"/>
</dbReference>
<keyword evidence="4" id="KW-0808">Transferase</keyword>
<gene>
    <name evidence="13" type="ORF">CLV49_3267</name>
    <name evidence="14" type="ORF">ELQ93_02925</name>
</gene>
<evidence type="ECO:0000313" key="15">
    <source>
        <dbReference type="Proteomes" id="UP000241203"/>
    </source>
</evidence>
<feature type="domain" description="DUF7134" evidence="12">
    <location>
        <begin position="3"/>
        <end position="163"/>
    </location>
</feature>
<reference evidence="14 16" key="2">
    <citation type="submission" date="2018-12" db="EMBL/GenBank/DDBJ databases">
        <authorList>
            <person name="hu s."/>
            <person name="Xu Y."/>
            <person name="Xu B."/>
            <person name="Li F."/>
        </authorList>
    </citation>
    <scope>NUCLEOTIDE SEQUENCE [LARGE SCALE GENOMIC DNA]</scope>
    <source>
        <strain evidence="14 16">KSW2-17</strain>
    </source>
</reference>
<keyword evidence="7" id="KW-0067">ATP-binding</keyword>
<reference evidence="13 15" key="1">
    <citation type="submission" date="2018-03" db="EMBL/GenBank/DDBJ databases">
        <title>Genomic Encyclopedia of Archaeal and Bacterial Type Strains, Phase II (KMG-II): from individual species to whole genera.</title>
        <authorList>
            <person name="Goeker M."/>
        </authorList>
    </citation>
    <scope>NUCLEOTIDE SEQUENCE [LARGE SCALE GENOMIC DNA]</scope>
    <source>
        <strain evidence="13 15">DSM 21548</strain>
    </source>
</reference>
<dbReference type="OrthoDB" id="227596at2"/>
<keyword evidence="8" id="KW-0902">Two-component regulatory system</keyword>
<dbReference type="PANTHER" id="PTHR24421">
    <property type="entry name" value="NITRATE/NITRITE SENSOR PROTEIN NARX-RELATED"/>
    <property type="match status" value="1"/>
</dbReference>
<evidence type="ECO:0000256" key="4">
    <source>
        <dbReference type="ARBA" id="ARBA00022679"/>
    </source>
</evidence>
<keyword evidence="9" id="KW-0812">Transmembrane</keyword>
<dbReference type="CDD" id="cd16917">
    <property type="entry name" value="HATPase_UhpB-NarQ-NarX-like"/>
    <property type="match status" value="1"/>
</dbReference>
<feature type="transmembrane region" description="Helical" evidence="9">
    <location>
        <begin position="138"/>
        <end position="162"/>
    </location>
</feature>
<organism evidence="13 15">
    <name type="scientific">Labedella gwakjiensis</name>
    <dbReference type="NCBI Taxonomy" id="390269"/>
    <lineage>
        <taxon>Bacteria</taxon>
        <taxon>Bacillati</taxon>
        <taxon>Actinomycetota</taxon>
        <taxon>Actinomycetes</taxon>
        <taxon>Micrococcales</taxon>
        <taxon>Microbacteriaceae</taxon>
        <taxon>Labedella</taxon>
    </lineage>
</organism>
<dbReference type="RefSeq" id="WP_106564461.1">
    <property type="nucleotide sequence ID" value="NZ_PYAU01000001.1"/>
</dbReference>
<evidence type="ECO:0000313" key="16">
    <source>
        <dbReference type="Proteomes" id="UP000268291"/>
    </source>
</evidence>
<keyword evidence="3" id="KW-0597">Phosphoprotein</keyword>
<dbReference type="GO" id="GO:0000155">
    <property type="term" value="F:phosphorelay sensor kinase activity"/>
    <property type="evidence" value="ECO:0007669"/>
    <property type="project" value="InterPro"/>
</dbReference>
<keyword evidence="5" id="KW-0547">Nucleotide-binding</keyword>